<protein>
    <submittedName>
        <fullName evidence="2">Uncharacterized protein</fullName>
    </submittedName>
</protein>
<evidence type="ECO:0000313" key="2">
    <source>
        <dbReference type="EMBL" id="GIJ86550.1"/>
    </source>
</evidence>
<evidence type="ECO:0000256" key="1">
    <source>
        <dbReference type="SAM" id="MobiDB-lite"/>
    </source>
</evidence>
<feature type="region of interest" description="Disordered" evidence="1">
    <location>
        <begin position="55"/>
        <end position="83"/>
    </location>
</feature>
<gene>
    <name evidence="2" type="ORF">Asppvi_005439</name>
</gene>
<accession>A0A9P3BC12</accession>
<name>A0A9P3BC12_9EURO</name>
<dbReference type="OrthoDB" id="4658148at2759"/>
<keyword evidence="3" id="KW-1185">Reference proteome</keyword>
<organism evidence="2 3">
    <name type="scientific">Aspergillus pseudoviridinutans</name>
    <dbReference type="NCBI Taxonomy" id="1517512"/>
    <lineage>
        <taxon>Eukaryota</taxon>
        <taxon>Fungi</taxon>
        <taxon>Dikarya</taxon>
        <taxon>Ascomycota</taxon>
        <taxon>Pezizomycotina</taxon>
        <taxon>Eurotiomycetes</taxon>
        <taxon>Eurotiomycetidae</taxon>
        <taxon>Eurotiales</taxon>
        <taxon>Aspergillaceae</taxon>
        <taxon>Aspergillus</taxon>
        <taxon>Aspergillus subgen. Fumigati</taxon>
    </lineage>
</organism>
<proteinExistence type="predicted"/>
<dbReference type="RefSeq" id="XP_043157296.1">
    <property type="nucleotide sequence ID" value="XM_043301361.1"/>
</dbReference>
<dbReference type="EMBL" id="BHVY01000004">
    <property type="protein sequence ID" value="GIJ86550.1"/>
    <property type="molecule type" value="Genomic_DNA"/>
</dbReference>
<reference evidence="2 3" key="1">
    <citation type="submission" date="2018-10" db="EMBL/GenBank/DDBJ databases">
        <title>Pan-genome distribution and transcriptional activeness of fungal secondary metabolism genes in Aspergillus section Fumigati.</title>
        <authorList>
            <person name="Takahashi H."/>
            <person name="Umemura M."/>
            <person name="Ninomiya A."/>
            <person name="Kusuya Y."/>
            <person name="Urayama S."/>
            <person name="Shimizu M."/>
            <person name="Watanabe A."/>
            <person name="Kamei K."/>
            <person name="Yaguchi T."/>
            <person name="Hagiwara D."/>
        </authorList>
    </citation>
    <scope>NUCLEOTIDE SEQUENCE [LARGE SCALE GENOMIC DNA]</scope>
    <source>
        <strain evidence="2 3">IFM 55266</strain>
    </source>
</reference>
<comment type="caution">
    <text evidence="2">The sequence shown here is derived from an EMBL/GenBank/DDBJ whole genome shotgun (WGS) entry which is preliminary data.</text>
</comment>
<dbReference type="GeneID" id="67004050"/>
<dbReference type="Proteomes" id="UP001043456">
    <property type="component" value="Unassembled WGS sequence"/>
</dbReference>
<feature type="compositionally biased region" description="Polar residues" evidence="1">
    <location>
        <begin position="62"/>
        <end position="73"/>
    </location>
</feature>
<sequence>MKRPSTSANAAEADKNGSARYGVEISEYALPLYSWEIYAVHLDMFRHGGCSQAHRRVPRSRAGQSPNDFTITSGKKDTDAEEGGALRPGDYWKQIYVAFAAIPDDVQIPPNAFLDGSYRYLGHAWDDCRPPAEVEFVEMCLWRQMLTQYFEKVDPEVYRLLKAKTTLMMQYRVHTGNTLGCAALILETEGLVSRGVEDNALEAASIAQSLSMDMAKEARWGSCGAKRRRRWREIGYSSRGSCAGFMRFASLGLHYVPMMDRYLDRVRGNTRFPITRAKARILEPFINRAYVREGLNPDGLLFNKMDGIVAIKVAGVSYLQ</sequence>
<dbReference type="AlphaFoldDB" id="A0A9P3BC12"/>
<evidence type="ECO:0000313" key="3">
    <source>
        <dbReference type="Proteomes" id="UP001043456"/>
    </source>
</evidence>